<evidence type="ECO:0000313" key="4">
    <source>
        <dbReference type="EMBL" id="MDQ0214957.1"/>
    </source>
</evidence>
<dbReference type="EMBL" id="JAUSUC010000012">
    <property type="protein sequence ID" value="MDQ0214957.1"/>
    <property type="molecule type" value="Genomic_DNA"/>
</dbReference>
<feature type="coiled-coil region" evidence="2">
    <location>
        <begin position="39"/>
        <end position="110"/>
    </location>
</feature>
<evidence type="ECO:0000256" key="2">
    <source>
        <dbReference type="SAM" id="Coils"/>
    </source>
</evidence>
<keyword evidence="5" id="KW-1185">Reference proteome</keyword>
<protein>
    <submittedName>
        <fullName evidence="4">Flagellar biosynthesis/type III secretory pathway chaperone</fullName>
    </submittedName>
</protein>
<dbReference type="InterPro" id="IPR036679">
    <property type="entry name" value="FlgN-like_sf"/>
</dbReference>
<evidence type="ECO:0000256" key="1">
    <source>
        <dbReference type="ARBA" id="ARBA00022795"/>
    </source>
</evidence>
<sequence>MSAAKLIETLDKMYRLHEMLYKSTEKKTEIIKQNDMDGLNQLLKDEQKYTAAINTMERERQKQTAEITGSETATISECIEQITDPEKSQLQQLQQKLATVIEKLKEQNQLNQSLIYQSLQFVNMSMSLFNPQPEQPNYSNPQKKSGKGLGQSIFDEGV</sequence>
<keyword evidence="2" id="KW-0175">Coiled coil</keyword>
<organism evidence="4 5">
    <name type="scientific">Oikeobacillus pervagus</name>
    <dbReference type="NCBI Taxonomy" id="1325931"/>
    <lineage>
        <taxon>Bacteria</taxon>
        <taxon>Bacillati</taxon>
        <taxon>Bacillota</taxon>
        <taxon>Bacilli</taxon>
        <taxon>Bacillales</taxon>
        <taxon>Bacillaceae</taxon>
        <taxon>Oikeobacillus</taxon>
    </lineage>
</organism>
<dbReference type="RefSeq" id="WP_307256951.1">
    <property type="nucleotide sequence ID" value="NZ_JAUSUC010000012.1"/>
</dbReference>
<dbReference type="SUPFAM" id="SSF140566">
    <property type="entry name" value="FlgN-like"/>
    <property type="match status" value="1"/>
</dbReference>
<feature type="compositionally biased region" description="Polar residues" evidence="3">
    <location>
        <begin position="128"/>
        <end position="143"/>
    </location>
</feature>
<reference evidence="4" key="1">
    <citation type="submission" date="2023-07" db="EMBL/GenBank/DDBJ databases">
        <title>Genomic Encyclopedia of Type Strains, Phase IV (KMG-IV): sequencing the most valuable type-strain genomes for metagenomic binning, comparative biology and taxonomic classification.</title>
        <authorList>
            <person name="Goeker M."/>
        </authorList>
    </citation>
    <scope>NUCLEOTIDE SEQUENCE</scope>
    <source>
        <strain evidence="4">DSM 23947</strain>
    </source>
</reference>
<evidence type="ECO:0000256" key="3">
    <source>
        <dbReference type="SAM" id="MobiDB-lite"/>
    </source>
</evidence>
<dbReference type="InterPro" id="IPR007809">
    <property type="entry name" value="FlgN-like"/>
</dbReference>
<dbReference type="Gene3D" id="1.20.58.300">
    <property type="entry name" value="FlgN-like"/>
    <property type="match status" value="1"/>
</dbReference>
<feature type="region of interest" description="Disordered" evidence="3">
    <location>
        <begin position="128"/>
        <end position="158"/>
    </location>
</feature>
<dbReference type="Proteomes" id="UP001237207">
    <property type="component" value="Unassembled WGS sequence"/>
</dbReference>
<keyword evidence="4" id="KW-0966">Cell projection</keyword>
<gene>
    <name evidence="4" type="ORF">J2S13_001356</name>
</gene>
<evidence type="ECO:0000313" key="5">
    <source>
        <dbReference type="Proteomes" id="UP001237207"/>
    </source>
</evidence>
<dbReference type="AlphaFoldDB" id="A0AAJ1T185"/>
<keyword evidence="1" id="KW-1005">Bacterial flagellum biogenesis</keyword>
<dbReference type="GO" id="GO:0044780">
    <property type="term" value="P:bacterial-type flagellum assembly"/>
    <property type="evidence" value="ECO:0007669"/>
    <property type="project" value="InterPro"/>
</dbReference>
<keyword evidence="4" id="KW-0282">Flagellum</keyword>
<dbReference type="Pfam" id="PF05130">
    <property type="entry name" value="FlgN"/>
    <property type="match status" value="1"/>
</dbReference>
<comment type="caution">
    <text evidence="4">The sequence shown here is derived from an EMBL/GenBank/DDBJ whole genome shotgun (WGS) entry which is preliminary data.</text>
</comment>
<accession>A0AAJ1T185</accession>
<name>A0AAJ1T185_9BACI</name>
<proteinExistence type="predicted"/>
<keyword evidence="4" id="KW-0969">Cilium</keyword>